<proteinExistence type="inferred from homology"/>
<dbReference type="PANTHER" id="PTHR22726">
    <property type="entry name" value="METALLOENDOPEPTIDASE OMA1"/>
    <property type="match status" value="1"/>
</dbReference>
<evidence type="ECO:0000256" key="5">
    <source>
        <dbReference type="ARBA" id="ARBA00023049"/>
    </source>
</evidence>
<keyword evidence="9" id="KW-1185">Reference proteome</keyword>
<evidence type="ECO:0000256" key="4">
    <source>
        <dbReference type="ARBA" id="ARBA00022833"/>
    </source>
</evidence>
<comment type="caution">
    <text evidence="8">The sequence shown here is derived from an EMBL/GenBank/DDBJ whole genome shotgun (WGS) entry which is preliminary data.</text>
</comment>
<dbReference type="CDD" id="cd07324">
    <property type="entry name" value="M48C_Oma1-like"/>
    <property type="match status" value="1"/>
</dbReference>
<name>A0A8J3EFG5_9RHOB</name>
<comment type="cofactor">
    <cofactor evidence="6">
        <name>Zn(2+)</name>
        <dbReference type="ChEBI" id="CHEBI:29105"/>
    </cofactor>
    <text evidence="6">Binds 1 zinc ion per subunit.</text>
</comment>
<evidence type="ECO:0000256" key="3">
    <source>
        <dbReference type="ARBA" id="ARBA00022801"/>
    </source>
</evidence>
<sequence>MPTVDTPPGTGSARPVETQAEMATRRFVEVASRIEPIAESQCDRLTRGQNCDYLIVVDDRPGQEANAFQTLDAQGRPIIAFNLALIASVQNADELAFVMAHESAHHILGHLAKVEEDAAIAAVIFSGVAEMSGASAADVRSAQELGASVGARTFSKEYELEADQMGTVLTIMAGYDPVRGADFFLRLPDPGDRFMGSHPSNAARRTIVQRTAAAYRATN</sequence>
<reference evidence="8" key="1">
    <citation type="journal article" date="2014" name="Int. J. Syst. Evol. Microbiol.">
        <title>Complete genome sequence of Corynebacterium casei LMG S-19264T (=DSM 44701T), isolated from a smear-ripened cheese.</title>
        <authorList>
            <consortium name="US DOE Joint Genome Institute (JGI-PGF)"/>
            <person name="Walter F."/>
            <person name="Albersmeier A."/>
            <person name="Kalinowski J."/>
            <person name="Ruckert C."/>
        </authorList>
    </citation>
    <scope>NUCLEOTIDE SEQUENCE</scope>
    <source>
        <strain evidence="8">CGMCC 1.15762</strain>
    </source>
</reference>
<dbReference type="Gene3D" id="3.30.2010.10">
    <property type="entry name" value="Metalloproteases ('zincins'), catalytic domain"/>
    <property type="match status" value="1"/>
</dbReference>
<reference evidence="8" key="2">
    <citation type="submission" date="2020-09" db="EMBL/GenBank/DDBJ databases">
        <authorList>
            <person name="Sun Q."/>
            <person name="Zhou Y."/>
        </authorList>
    </citation>
    <scope>NUCLEOTIDE SEQUENCE</scope>
    <source>
        <strain evidence="8">CGMCC 1.15762</strain>
    </source>
</reference>
<gene>
    <name evidence="8" type="ORF">GCM10011415_16820</name>
</gene>
<protein>
    <submittedName>
        <fullName evidence="8">Peptidase M48</fullName>
    </submittedName>
</protein>
<keyword evidence="5 6" id="KW-0482">Metalloprotease</keyword>
<keyword evidence="2" id="KW-0479">Metal-binding</keyword>
<organism evidence="8 9">
    <name type="scientific">Salipiger pallidus</name>
    <dbReference type="NCBI Taxonomy" id="1775170"/>
    <lineage>
        <taxon>Bacteria</taxon>
        <taxon>Pseudomonadati</taxon>
        <taxon>Pseudomonadota</taxon>
        <taxon>Alphaproteobacteria</taxon>
        <taxon>Rhodobacterales</taxon>
        <taxon>Roseobacteraceae</taxon>
        <taxon>Salipiger</taxon>
    </lineage>
</organism>
<dbReference type="PANTHER" id="PTHR22726:SF1">
    <property type="entry name" value="METALLOENDOPEPTIDASE OMA1, MITOCHONDRIAL"/>
    <property type="match status" value="1"/>
</dbReference>
<dbReference type="GO" id="GO:0016020">
    <property type="term" value="C:membrane"/>
    <property type="evidence" value="ECO:0007669"/>
    <property type="project" value="TreeGrafter"/>
</dbReference>
<keyword evidence="3 6" id="KW-0378">Hydrolase</keyword>
<evidence type="ECO:0000256" key="6">
    <source>
        <dbReference type="RuleBase" id="RU003983"/>
    </source>
</evidence>
<evidence type="ECO:0000256" key="1">
    <source>
        <dbReference type="ARBA" id="ARBA00022670"/>
    </source>
</evidence>
<keyword evidence="1 6" id="KW-0645">Protease</keyword>
<feature type="domain" description="Peptidase M48" evidence="7">
    <location>
        <begin position="43"/>
        <end position="204"/>
    </location>
</feature>
<dbReference type="GO" id="GO:0004222">
    <property type="term" value="F:metalloendopeptidase activity"/>
    <property type="evidence" value="ECO:0007669"/>
    <property type="project" value="InterPro"/>
</dbReference>
<dbReference type="Pfam" id="PF01435">
    <property type="entry name" value="Peptidase_M48"/>
    <property type="match status" value="1"/>
</dbReference>
<dbReference type="EMBL" id="BMJV01000003">
    <property type="protein sequence ID" value="GGG69950.1"/>
    <property type="molecule type" value="Genomic_DNA"/>
</dbReference>
<dbReference type="GO" id="GO:0046872">
    <property type="term" value="F:metal ion binding"/>
    <property type="evidence" value="ECO:0007669"/>
    <property type="project" value="UniProtKB-KW"/>
</dbReference>
<dbReference type="GO" id="GO:0051603">
    <property type="term" value="P:proteolysis involved in protein catabolic process"/>
    <property type="evidence" value="ECO:0007669"/>
    <property type="project" value="TreeGrafter"/>
</dbReference>
<evidence type="ECO:0000313" key="9">
    <source>
        <dbReference type="Proteomes" id="UP000617145"/>
    </source>
</evidence>
<dbReference type="AlphaFoldDB" id="A0A8J3EFG5"/>
<evidence type="ECO:0000259" key="7">
    <source>
        <dbReference type="Pfam" id="PF01435"/>
    </source>
</evidence>
<keyword evidence="4 6" id="KW-0862">Zinc</keyword>
<dbReference type="InterPro" id="IPR001915">
    <property type="entry name" value="Peptidase_M48"/>
</dbReference>
<dbReference type="InterPro" id="IPR051156">
    <property type="entry name" value="Mito/Outer_Membr_Metalloprot"/>
</dbReference>
<dbReference type="Proteomes" id="UP000617145">
    <property type="component" value="Unassembled WGS sequence"/>
</dbReference>
<evidence type="ECO:0000256" key="2">
    <source>
        <dbReference type="ARBA" id="ARBA00022723"/>
    </source>
</evidence>
<accession>A0A8J3EFG5</accession>
<evidence type="ECO:0000313" key="8">
    <source>
        <dbReference type="EMBL" id="GGG69950.1"/>
    </source>
</evidence>
<comment type="similarity">
    <text evidence="6">Belongs to the peptidase M48 family.</text>
</comment>